<dbReference type="EMBL" id="MT144362">
    <property type="protein sequence ID" value="QJA52712.1"/>
    <property type="molecule type" value="Genomic_DNA"/>
</dbReference>
<gene>
    <name evidence="1" type="ORF">TM448A02920_0002</name>
</gene>
<evidence type="ECO:0000313" key="1">
    <source>
        <dbReference type="EMBL" id="QJA52712.1"/>
    </source>
</evidence>
<protein>
    <submittedName>
        <fullName evidence="1">Uncharacterized protein</fullName>
    </submittedName>
</protein>
<name>A0A6H1ZZ27_9ZZZZ</name>
<dbReference type="AlphaFoldDB" id="A0A6H1ZZ27"/>
<reference evidence="1" key="1">
    <citation type="submission" date="2020-03" db="EMBL/GenBank/DDBJ databases">
        <title>The deep terrestrial virosphere.</title>
        <authorList>
            <person name="Holmfeldt K."/>
            <person name="Nilsson E."/>
            <person name="Simone D."/>
            <person name="Lopez-Fernandez M."/>
            <person name="Wu X."/>
            <person name="de Brujin I."/>
            <person name="Lundin D."/>
            <person name="Andersson A."/>
            <person name="Bertilsson S."/>
            <person name="Dopson M."/>
        </authorList>
    </citation>
    <scope>NUCLEOTIDE SEQUENCE</scope>
    <source>
        <strain evidence="1">TM448A02920</strain>
    </source>
</reference>
<organism evidence="1">
    <name type="scientific">viral metagenome</name>
    <dbReference type="NCBI Taxonomy" id="1070528"/>
    <lineage>
        <taxon>unclassified sequences</taxon>
        <taxon>metagenomes</taxon>
        <taxon>organismal metagenomes</taxon>
    </lineage>
</organism>
<sequence>MTENKWTFAGMYNGEGVYYNPETKAIAIEKDHKYLVEPSPKELKVVLYKILSHLQAGEEKP</sequence>
<proteinExistence type="predicted"/>
<accession>A0A6H1ZZ27</accession>